<comment type="caution">
    <text evidence="2">The sequence shown here is derived from an EMBL/GenBank/DDBJ whole genome shotgun (WGS) entry which is preliminary data.</text>
</comment>
<dbReference type="Proteomes" id="UP000233551">
    <property type="component" value="Unassembled WGS sequence"/>
</dbReference>
<proteinExistence type="predicted"/>
<protein>
    <submittedName>
        <fullName evidence="2">Uncharacterized protein</fullName>
    </submittedName>
</protein>
<gene>
    <name evidence="2" type="ORF">CRG98_045383</name>
</gene>
<evidence type="ECO:0000256" key="1">
    <source>
        <dbReference type="SAM" id="MobiDB-lite"/>
    </source>
</evidence>
<organism evidence="2 3">
    <name type="scientific">Punica granatum</name>
    <name type="common">Pomegranate</name>
    <dbReference type="NCBI Taxonomy" id="22663"/>
    <lineage>
        <taxon>Eukaryota</taxon>
        <taxon>Viridiplantae</taxon>
        <taxon>Streptophyta</taxon>
        <taxon>Embryophyta</taxon>
        <taxon>Tracheophyta</taxon>
        <taxon>Spermatophyta</taxon>
        <taxon>Magnoliopsida</taxon>
        <taxon>eudicotyledons</taxon>
        <taxon>Gunneridae</taxon>
        <taxon>Pentapetalae</taxon>
        <taxon>rosids</taxon>
        <taxon>malvids</taxon>
        <taxon>Myrtales</taxon>
        <taxon>Lythraceae</taxon>
        <taxon>Punica</taxon>
    </lineage>
</organism>
<accession>A0A2I0HSJ0</accession>
<feature type="region of interest" description="Disordered" evidence="1">
    <location>
        <begin position="52"/>
        <end position="74"/>
    </location>
</feature>
<dbReference type="AlphaFoldDB" id="A0A2I0HSJ0"/>
<evidence type="ECO:0000313" key="2">
    <source>
        <dbReference type="EMBL" id="PKI34226.1"/>
    </source>
</evidence>
<dbReference type="EMBL" id="PGOL01006039">
    <property type="protein sequence ID" value="PKI34226.1"/>
    <property type="molecule type" value="Genomic_DNA"/>
</dbReference>
<sequence>MELGRGPLDSFRSCRGCKARLAPHVVEGSPRAECSHRGGMIASGRMLANCRGQNARGRNARRSPRAECSPTTRGGMLVGGGRFAGSRMLPEGGRFTDHRDLPNNFHPQSIHFGSTPLYNQFNYLVSNC</sequence>
<name>A0A2I0HSJ0_PUNGR</name>
<keyword evidence="3" id="KW-1185">Reference proteome</keyword>
<reference evidence="2 3" key="1">
    <citation type="submission" date="2017-11" db="EMBL/GenBank/DDBJ databases">
        <title>De-novo sequencing of pomegranate (Punica granatum L.) genome.</title>
        <authorList>
            <person name="Akparov Z."/>
            <person name="Amiraslanov A."/>
            <person name="Hajiyeva S."/>
            <person name="Abbasov M."/>
            <person name="Kaur K."/>
            <person name="Hamwieh A."/>
            <person name="Solovyev V."/>
            <person name="Salamov A."/>
            <person name="Braich B."/>
            <person name="Kosarev P."/>
            <person name="Mahmoud A."/>
            <person name="Hajiyev E."/>
            <person name="Babayeva S."/>
            <person name="Izzatullayeva V."/>
            <person name="Mammadov A."/>
            <person name="Mammadov A."/>
            <person name="Sharifova S."/>
            <person name="Ojaghi J."/>
            <person name="Eynullazada K."/>
            <person name="Bayramov B."/>
            <person name="Abdulazimova A."/>
            <person name="Shahmuradov I."/>
        </authorList>
    </citation>
    <scope>NUCLEOTIDE SEQUENCE [LARGE SCALE GENOMIC DNA]</scope>
    <source>
        <strain evidence="3">cv. AG2017</strain>
        <tissue evidence="2">Leaf</tissue>
    </source>
</reference>
<evidence type="ECO:0000313" key="3">
    <source>
        <dbReference type="Proteomes" id="UP000233551"/>
    </source>
</evidence>